<dbReference type="Pfam" id="PF00990">
    <property type="entry name" value="GGDEF"/>
    <property type="match status" value="1"/>
</dbReference>
<name>A0A1W1VLR7_9DEIO</name>
<feature type="coiled-coil region" evidence="1">
    <location>
        <begin position="155"/>
        <end position="184"/>
    </location>
</feature>
<dbReference type="OrthoDB" id="9812358at2"/>
<dbReference type="SMART" id="SM00065">
    <property type="entry name" value="GAF"/>
    <property type="match status" value="1"/>
</dbReference>
<dbReference type="PROSITE" id="PS50887">
    <property type="entry name" value="GGDEF"/>
    <property type="match status" value="1"/>
</dbReference>
<dbReference type="RefSeq" id="WP_084049626.1">
    <property type="nucleotide sequence ID" value="NZ_FWWU01000009.1"/>
</dbReference>
<dbReference type="SMART" id="SM00267">
    <property type="entry name" value="GGDEF"/>
    <property type="match status" value="1"/>
</dbReference>
<dbReference type="CDD" id="cd01949">
    <property type="entry name" value="GGDEF"/>
    <property type="match status" value="1"/>
</dbReference>
<dbReference type="STRING" id="695939.SAMN00790413_02341"/>
<dbReference type="InterPro" id="IPR029016">
    <property type="entry name" value="GAF-like_dom_sf"/>
</dbReference>
<keyword evidence="4" id="KW-1185">Reference proteome</keyword>
<dbReference type="SUPFAM" id="SSF55781">
    <property type="entry name" value="GAF domain-like"/>
    <property type="match status" value="2"/>
</dbReference>
<evidence type="ECO:0000313" key="3">
    <source>
        <dbReference type="EMBL" id="SMB94325.1"/>
    </source>
</evidence>
<evidence type="ECO:0000256" key="1">
    <source>
        <dbReference type="SAM" id="Coils"/>
    </source>
</evidence>
<dbReference type="PANTHER" id="PTHR43102">
    <property type="entry name" value="SLR1143 PROTEIN"/>
    <property type="match status" value="1"/>
</dbReference>
<dbReference type="InterPro" id="IPR003018">
    <property type="entry name" value="GAF"/>
</dbReference>
<dbReference type="InterPro" id="IPR043128">
    <property type="entry name" value="Rev_trsase/Diguanyl_cyclase"/>
</dbReference>
<dbReference type="InterPro" id="IPR029787">
    <property type="entry name" value="Nucleotide_cyclase"/>
</dbReference>
<accession>A0A1W1VLR7</accession>
<evidence type="ECO:0000259" key="2">
    <source>
        <dbReference type="PROSITE" id="PS50887"/>
    </source>
</evidence>
<gene>
    <name evidence="3" type="ORF">SAMN00790413_02341</name>
</gene>
<dbReference type="Proteomes" id="UP000192582">
    <property type="component" value="Unassembled WGS sequence"/>
</dbReference>
<dbReference type="PANTHER" id="PTHR43102:SF2">
    <property type="entry name" value="GAF DOMAIN-CONTAINING PROTEIN"/>
    <property type="match status" value="1"/>
</dbReference>
<dbReference type="InterPro" id="IPR000160">
    <property type="entry name" value="GGDEF_dom"/>
</dbReference>
<dbReference type="AlphaFoldDB" id="A0A1W1VLR7"/>
<dbReference type="NCBIfam" id="TIGR00254">
    <property type="entry name" value="GGDEF"/>
    <property type="match status" value="1"/>
</dbReference>
<dbReference type="Gene3D" id="3.30.450.40">
    <property type="match status" value="2"/>
</dbReference>
<evidence type="ECO:0000313" key="4">
    <source>
        <dbReference type="Proteomes" id="UP000192582"/>
    </source>
</evidence>
<feature type="domain" description="GGDEF" evidence="2">
    <location>
        <begin position="383"/>
        <end position="511"/>
    </location>
</feature>
<protein>
    <submittedName>
        <fullName evidence="3">Diguanylate cyclase (GGDEF) domain-containing protein</fullName>
    </submittedName>
</protein>
<keyword evidence="1" id="KW-0175">Coiled coil</keyword>
<dbReference type="Gene3D" id="3.30.70.270">
    <property type="match status" value="1"/>
</dbReference>
<proteinExistence type="predicted"/>
<dbReference type="Pfam" id="PF01590">
    <property type="entry name" value="GAF"/>
    <property type="match status" value="1"/>
</dbReference>
<organism evidence="3 4">
    <name type="scientific">Deinococcus hopiensis KR-140</name>
    <dbReference type="NCBI Taxonomy" id="695939"/>
    <lineage>
        <taxon>Bacteria</taxon>
        <taxon>Thermotogati</taxon>
        <taxon>Deinococcota</taxon>
        <taxon>Deinococci</taxon>
        <taxon>Deinococcales</taxon>
        <taxon>Deinococcaceae</taxon>
        <taxon>Deinococcus</taxon>
    </lineage>
</organism>
<sequence length="511" mass="55954">MPAAPLPEDEYGRLLDLARYDILDTAPEETFDRLTRLAARALQAPAAIINFVDQHRQWGKSCFGTGDSTAPRERSFCAWTILGGEVLEVPDAALDPRFQDNAQVTEAPFIRMYAGAPLVTPLGHRLGSICIIDSRPRTLSAEDRATLQDLAALVMDELELRLRQQELERQVEQQGQQLRDLQRFVSHAQVLEEVNSLLDSALTPEEATLAAAQMIGATVYADWTGLITVEGEDLSIQVAHHQPDLSPALLEFALRLPRLVGGVTRSLHGAASTVYLQDYATHPLALPEAVEAGIRAAAWLPLGHFGETTFLLVVVRAERGPRAAWRQSDRALLDAAGRSVRAALEHRTALALRDQMARQDALTGVGNRRAFEEALTARLASGGPFTLGLIDLDGFKGVNDNEGHATGDHLLRVFATALRGELRRSGEVYRYGGDEFTLLLDPLGEDDVLECVDVAVLAARQVTVQPVGASVGLIDSKAGSDARSLIERADERMYREKARRQMTRGQNRTVE</sequence>
<dbReference type="EMBL" id="FWWU01000009">
    <property type="protein sequence ID" value="SMB94325.1"/>
    <property type="molecule type" value="Genomic_DNA"/>
</dbReference>
<reference evidence="3 4" key="1">
    <citation type="submission" date="2017-04" db="EMBL/GenBank/DDBJ databases">
        <authorList>
            <person name="Afonso C.L."/>
            <person name="Miller P.J."/>
            <person name="Scott M.A."/>
            <person name="Spackman E."/>
            <person name="Goraichik I."/>
            <person name="Dimitrov K.M."/>
            <person name="Suarez D.L."/>
            <person name="Swayne D.E."/>
        </authorList>
    </citation>
    <scope>NUCLEOTIDE SEQUENCE [LARGE SCALE GENOMIC DNA]</scope>
    <source>
        <strain evidence="3 4">KR-140</strain>
    </source>
</reference>
<dbReference type="SUPFAM" id="SSF55073">
    <property type="entry name" value="Nucleotide cyclase"/>
    <property type="match status" value="1"/>
</dbReference>